<sequence length="425" mass="48232">MKRTLASKLAEWKNSASRKPLIIKGVRQCGKTYLLKEFGKNYYEDFACFNFEGNEILKNVFENDFNTERIITELSVIRKKAIFPQKTLIIFDEIQFCNRALTSLKYFCEEAPEYHIAAAGSLLGIALSKPLSFPVGKVDFHTLYPMSFYEFLLANGEDLLCGQLENLPAAEPVPAAFAAKLEDYLKNYYMCGGMPEAVNNWVSEKNIEKLDAILQKILDSYELDFAKHAPANEFPKLSAIWHSIPAQLARENGKFIFSHVKRSLRAKDLEDALEWLVSAGMVYKVAKIEKPFMPISTYADYSFFKLYMADIGLLRRISKLPAAAFLESSDVFKEFKGVVTENFVLCELVNKSGEVPFFWKSGNTAEVDFIIQSGMDIVPVEVKSANKVRARSLAEYVKKYSPSRIIITSLKNAGGNHIPLYILWR</sequence>
<dbReference type="Pfam" id="PF13173">
    <property type="entry name" value="AAA_14"/>
    <property type="match status" value="1"/>
</dbReference>
<proteinExistence type="predicted"/>
<reference evidence="3" key="1">
    <citation type="submission" date="2012-03" db="EMBL/GenBank/DDBJ databases">
        <title>Functional metagenomics reveals considerable lignocellulase gene clusters in the gut microbiome of a wood-feeding higher termite.</title>
        <authorList>
            <person name="Liu N."/>
        </authorList>
    </citation>
    <scope>NUCLEOTIDE SEQUENCE</scope>
</reference>
<feature type="domain" description="AAA" evidence="1">
    <location>
        <begin position="18"/>
        <end position="152"/>
    </location>
</feature>
<organism evidence="3">
    <name type="scientific">uncultured bacterium contig00092</name>
    <dbReference type="NCBI Taxonomy" id="1181563"/>
    <lineage>
        <taxon>Bacteria</taxon>
        <taxon>environmental samples</taxon>
    </lineage>
</organism>
<evidence type="ECO:0000259" key="2">
    <source>
        <dbReference type="Pfam" id="PF13635"/>
    </source>
</evidence>
<dbReference type="AlphaFoldDB" id="A0A806KHW8"/>
<name>A0A806KHW8_9BACT</name>
<dbReference type="InterPro" id="IPR027417">
    <property type="entry name" value="P-loop_NTPase"/>
</dbReference>
<dbReference type="InterPro" id="IPR041682">
    <property type="entry name" value="AAA_14"/>
</dbReference>
<evidence type="ECO:0000259" key="1">
    <source>
        <dbReference type="Pfam" id="PF13173"/>
    </source>
</evidence>
<protein>
    <submittedName>
        <fullName evidence="3">Putative ATPase (AAA+ superfamily)</fullName>
    </submittedName>
</protein>
<dbReference type="PANTHER" id="PTHR33295:SF7">
    <property type="entry name" value="ATPASE"/>
    <property type="match status" value="1"/>
</dbReference>
<dbReference type="EMBL" id="JQ844286">
    <property type="protein sequence ID" value="AGS54277.1"/>
    <property type="molecule type" value="Genomic_DNA"/>
</dbReference>
<dbReference type="PANTHER" id="PTHR33295">
    <property type="entry name" value="ATPASE"/>
    <property type="match status" value="1"/>
</dbReference>
<evidence type="ECO:0000313" key="3">
    <source>
        <dbReference type="EMBL" id="AGS54277.1"/>
    </source>
</evidence>
<dbReference type="InterPro" id="IPR025420">
    <property type="entry name" value="DUF4143"/>
</dbReference>
<accession>A0A806KHW8</accession>
<feature type="domain" description="DUF4143" evidence="2">
    <location>
        <begin position="224"/>
        <end position="384"/>
    </location>
</feature>
<dbReference type="SUPFAM" id="SSF52540">
    <property type="entry name" value="P-loop containing nucleoside triphosphate hydrolases"/>
    <property type="match status" value="1"/>
</dbReference>
<dbReference type="Pfam" id="PF13635">
    <property type="entry name" value="DUF4143"/>
    <property type="match status" value="1"/>
</dbReference>